<evidence type="ECO:0000313" key="2">
    <source>
        <dbReference type="Proteomes" id="UP001548189"/>
    </source>
</evidence>
<protein>
    <submittedName>
        <fullName evidence="1">Uncharacterized protein</fullName>
    </submittedName>
</protein>
<dbReference type="Proteomes" id="UP001548189">
    <property type="component" value="Unassembled WGS sequence"/>
</dbReference>
<sequence>MDTELAILCEFLEMIDQKLNSINELISNSIDPDSDGLCDRGEYFIGIGFVAIQQYLVESLIATGVSKGDAYRLGPIHSSEQSIISIINDCANYWKHEAEWVGVAGLHKQGLKTYSQVTDVADTDWYKLSNVLFSLCDGNKFSFNSLIPYIRDWQVCIHENR</sequence>
<comment type="caution">
    <text evidence="1">The sequence shown here is derived from an EMBL/GenBank/DDBJ whole genome shotgun (WGS) entry which is preliminary data.</text>
</comment>
<gene>
    <name evidence="1" type="ORF">ABVT43_21075</name>
</gene>
<dbReference type="EMBL" id="JBEVCJ010000146">
    <property type="protein sequence ID" value="MET1257638.1"/>
    <property type="molecule type" value="Genomic_DNA"/>
</dbReference>
<organism evidence="1 2">
    <name type="scientific">Aliikangiella maris</name>
    <dbReference type="NCBI Taxonomy" id="3162458"/>
    <lineage>
        <taxon>Bacteria</taxon>
        <taxon>Pseudomonadati</taxon>
        <taxon>Pseudomonadota</taxon>
        <taxon>Gammaproteobacteria</taxon>
        <taxon>Oceanospirillales</taxon>
        <taxon>Pleioneaceae</taxon>
        <taxon>Aliikangiella</taxon>
    </lineage>
</organism>
<proteinExistence type="predicted"/>
<reference evidence="1 2" key="1">
    <citation type="submission" date="2024-06" db="EMBL/GenBank/DDBJ databases">
        <authorList>
            <person name="Li F."/>
        </authorList>
    </citation>
    <scope>NUCLEOTIDE SEQUENCE [LARGE SCALE GENOMIC DNA]</scope>
    <source>
        <strain evidence="1 2">GXAS 311</strain>
    </source>
</reference>
<evidence type="ECO:0000313" key="1">
    <source>
        <dbReference type="EMBL" id="MET1257638.1"/>
    </source>
</evidence>
<dbReference type="RefSeq" id="WP_353898219.1">
    <property type="nucleotide sequence ID" value="NZ_JBEVCJ010000146.1"/>
</dbReference>
<keyword evidence="2" id="KW-1185">Reference proteome</keyword>
<accession>A0ABV2C0D5</accession>
<name>A0ABV2C0D5_9GAMM</name>